<evidence type="ECO:0000256" key="5">
    <source>
        <dbReference type="ARBA" id="ARBA00043952"/>
    </source>
</evidence>
<evidence type="ECO:0000256" key="6">
    <source>
        <dbReference type="PROSITE-ProRule" id="PRU10133"/>
    </source>
</evidence>
<evidence type="ECO:0000256" key="4">
    <source>
        <dbReference type="ARBA" id="ARBA00022840"/>
    </source>
</evidence>
<dbReference type="FunFam" id="3.10.110.10:FF:000001">
    <property type="entry name" value="Ubiquitin-conjugating enzyme 28, E2"/>
    <property type="match status" value="1"/>
</dbReference>
<dbReference type="Pfam" id="PF03492">
    <property type="entry name" value="Methyltransf_7"/>
    <property type="match status" value="1"/>
</dbReference>
<dbReference type="GO" id="GO:0008168">
    <property type="term" value="F:methyltransferase activity"/>
    <property type="evidence" value="ECO:0007669"/>
    <property type="project" value="InterPro"/>
</dbReference>
<evidence type="ECO:0000313" key="10">
    <source>
        <dbReference type="Proteomes" id="UP000316621"/>
    </source>
</evidence>
<dbReference type="Proteomes" id="UP000316621">
    <property type="component" value="Chromosome 11"/>
</dbReference>
<keyword evidence="10" id="KW-1185">Reference proteome</keyword>
<reference evidence="9 10" key="1">
    <citation type="journal article" date="2018" name="Science">
        <title>The opium poppy genome and morphinan production.</title>
        <authorList>
            <person name="Guo L."/>
            <person name="Winzer T."/>
            <person name="Yang X."/>
            <person name="Li Y."/>
            <person name="Ning Z."/>
            <person name="He Z."/>
            <person name="Teodor R."/>
            <person name="Lu Y."/>
            <person name="Bowser T.A."/>
            <person name="Graham I.A."/>
            <person name="Ye K."/>
        </authorList>
    </citation>
    <scope>NUCLEOTIDE SEQUENCE [LARGE SCALE GENOMIC DNA]</scope>
    <source>
        <strain evidence="10">cv. HN1</strain>
        <tissue evidence="9">Leaves</tissue>
    </source>
</reference>
<dbReference type="PANTHER" id="PTHR24068">
    <property type="entry name" value="UBIQUITIN-CONJUGATING ENZYME E2"/>
    <property type="match status" value="1"/>
</dbReference>
<dbReference type="PROSITE" id="PS50127">
    <property type="entry name" value="UBC_2"/>
    <property type="match status" value="1"/>
</dbReference>
<keyword evidence="2 7" id="KW-0547">Nucleotide-binding</keyword>
<dbReference type="InterPro" id="IPR005299">
    <property type="entry name" value="MeTrfase_7"/>
</dbReference>
<dbReference type="PROSITE" id="PS00183">
    <property type="entry name" value="UBC_1"/>
    <property type="match status" value="1"/>
</dbReference>
<dbReference type="EMBL" id="CM010725">
    <property type="protein sequence ID" value="RZC84930.1"/>
    <property type="molecule type" value="Genomic_DNA"/>
</dbReference>
<feature type="active site" description="Glycyl thioester intermediate" evidence="6">
    <location>
        <position position="85"/>
    </location>
</feature>
<evidence type="ECO:0000256" key="2">
    <source>
        <dbReference type="ARBA" id="ARBA00022741"/>
    </source>
</evidence>
<dbReference type="STRING" id="3469.A0A4Y7LJZ0"/>
<dbReference type="AlphaFoldDB" id="A0A4Y7LJZ0"/>
<evidence type="ECO:0000256" key="3">
    <source>
        <dbReference type="ARBA" id="ARBA00022786"/>
    </source>
</evidence>
<sequence length="274" mass="30492">MASKRILKELKDLQKDPPTSCSAGPVAEDMFHWQATIMGPPDSPYAGGVFLVTIHFPPDYPFKPPKVAFRTKVFHPNINSNGSICLDILKEQWSPALTISKVLLSICSLLTDPNPDDPLVPEIAHMYKTDRSNIGSEGHTKFISTMNQVIQNLHMNGSTGETSYAFNSSVQKKAFYKAKPMIEEAALDIFSKFYTCRTTEMTEKSTMPLGIADLGCSSGPNTLLNIIYKKCCELDIVSPCTLMIFLETTFNTLFKYLEGFCDELIFQEIGYSGI</sequence>
<name>A0A4Y7LJZ0_PAPSO</name>
<evidence type="ECO:0000256" key="1">
    <source>
        <dbReference type="ARBA" id="ARBA00022679"/>
    </source>
</evidence>
<dbReference type="InterPro" id="IPR016135">
    <property type="entry name" value="UBQ-conjugating_enzyme/RWD"/>
</dbReference>
<protein>
    <recommendedName>
        <fullName evidence="8">UBC core domain-containing protein</fullName>
    </recommendedName>
</protein>
<comment type="pathway">
    <text evidence="5">Protein modification.</text>
</comment>
<evidence type="ECO:0000256" key="7">
    <source>
        <dbReference type="RuleBase" id="RU362109"/>
    </source>
</evidence>
<dbReference type="SUPFAM" id="SSF53335">
    <property type="entry name" value="S-adenosyl-L-methionine-dependent methyltransferases"/>
    <property type="match status" value="1"/>
</dbReference>
<dbReference type="Gene3D" id="3.10.110.10">
    <property type="entry name" value="Ubiquitin Conjugating Enzyme"/>
    <property type="match status" value="1"/>
</dbReference>
<evidence type="ECO:0000259" key="8">
    <source>
        <dbReference type="PROSITE" id="PS50127"/>
    </source>
</evidence>
<dbReference type="CDD" id="cd23792">
    <property type="entry name" value="UBCc_UBE2D"/>
    <property type="match status" value="1"/>
</dbReference>
<dbReference type="Pfam" id="PF00179">
    <property type="entry name" value="UQ_con"/>
    <property type="match status" value="1"/>
</dbReference>
<dbReference type="SMART" id="SM00212">
    <property type="entry name" value="UBCc"/>
    <property type="match status" value="1"/>
</dbReference>
<keyword evidence="4 7" id="KW-0067">ATP-binding</keyword>
<proteinExistence type="inferred from homology"/>
<accession>A0A4Y7LJZ0</accession>
<keyword evidence="3 7" id="KW-0833">Ubl conjugation pathway</keyword>
<dbReference type="InterPro" id="IPR023313">
    <property type="entry name" value="UBQ-conjugating_AS"/>
</dbReference>
<evidence type="ECO:0000313" key="9">
    <source>
        <dbReference type="EMBL" id="RZC84930.1"/>
    </source>
</evidence>
<keyword evidence="1" id="KW-0808">Transferase</keyword>
<dbReference type="GO" id="GO:0005524">
    <property type="term" value="F:ATP binding"/>
    <property type="evidence" value="ECO:0007669"/>
    <property type="project" value="UniProtKB-UniRule"/>
</dbReference>
<dbReference type="Gene3D" id="3.40.50.150">
    <property type="entry name" value="Vaccinia Virus protein VP39"/>
    <property type="match status" value="1"/>
</dbReference>
<dbReference type="GO" id="GO:0004842">
    <property type="term" value="F:ubiquitin-protein transferase activity"/>
    <property type="evidence" value="ECO:0007669"/>
    <property type="project" value="UniProtKB-ARBA"/>
</dbReference>
<organism evidence="9 10">
    <name type="scientific">Papaver somniferum</name>
    <name type="common">Opium poppy</name>
    <dbReference type="NCBI Taxonomy" id="3469"/>
    <lineage>
        <taxon>Eukaryota</taxon>
        <taxon>Viridiplantae</taxon>
        <taxon>Streptophyta</taxon>
        <taxon>Embryophyta</taxon>
        <taxon>Tracheophyta</taxon>
        <taxon>Spermatophyta</taxon>
        <taxon>Magnoliopsida</taxon>
        <taxon>Ranunculales</taxon>
        <taxon>Papaveraceae</taxon>
        <taxon>Papaveroideae</taxon>
        <taxon>Papaver</taxon>
    </lineage>
</organism>
<gene>
    <name evidence="9" type="ORF">C5167_047716</name>
</gene>
<dbReference type="InterPro" id="IPR000608">
    <property type="entry name" value="UBC"/>
</dbReference>
<dbReference type="Gramene" id="RZC84930">
    <property type="protein sequence ID" value="RZC84930"/>
    <property type="gene ID" value="C5167_047716"/>
</dbReference>
<comment type="similarity">
    <text evidence="7">Belongs to the ubiquitin-conjugating enzyme family.</text>
</comment>
<feature type="domain" description="UBC core" evidence="8">
    <location>
        <begin position="1"/>
        <end position="155"/>
    </location>
</feature>
<dbReference type="SUPFAM" id="SSF54495">
    <property type="entry name" value="UBC-like"/>
    <property type="match status" value="1"/>
</dbReference>
<dbReference type="InterPro" id="IPR029063">
    <property type="entry name" value="SAM-dependent_MTases_sf"/>
</dbReference>